<evidence type="ECO:0000313" key="4">
    <source>
        <dbReference type="EMBL" id="CAI6332048.1"/>
    </source>
</evidence>
<feature type="compositionally biased region" description="Low complexity" evidence="2">
    <location>
        <begin position="512"/>
        <end position="521"/>
    </location>
</feature>
<sequence length="621" mass="68113">MPGMKGIRMDVSGLDLPYQRVILVTNLAKTANIYDIQDLFRGYDVLDIKRGVDPETGEQTMVYVLVGSVNDVVRANVELDMVEVRGRPIRIEHAYGGFTIVENGASPGGQLKINNAPETGNADPSQRKPFGKWNTPPPKPARLKYTATPYEPWTLFDPKTPISPHRPGPGASQLRQLEQVNTLQSPGNGSKPAFNGPPMTPSRPEFEQPHLRVLAIANLHHNIKINDLRPFFSGLEIIDFKRNINNRTGRPVPLGYVLFRTIQQRDQALAENNGRLLFGRPARMSVGQNITVWDTGFTKPTNTPNNDLSSPPPFPIFNNNFHNNAAAVNASPEHLYQLANASINNGSALNATPGQPVFNAGIPFQNLASPTPIRGPAAHYGVSLGHMFNSMLINTDIPVDNMAVNNMAINNVPVNNVSVNNNMTINTAIDLYTIPLQHPSLISPLTLGSPATMTFPNSAGNSIYHTPLESPTSFQHANPEPTTPIASSDDLRSSATPPSFNYNYSSSPLSIPSSSSASSCAEDSDSDSAGGVPIEPRVVDYNNTFSRLTADDDEDELKPVMDEHEYAKKMLEMEMQMKPQGGRELGPWNLRGHDSEDKRFNVVTEKEWYGFALYLQCGLKL</sequence>
<dbReference type="GO" id="GO:0003723">
    <property type="term" value="F:RNA binding"/>
    <property type="evidence" value="ECO:0007669"/>
    <property type="project" value="UniProtKB-UniRule"/>
</dbReference>
<dbReference type="InterPro" id="IPR012677">
    <property type="entry name" value="Nucleotide-bd_a/b_plait_sf"/>
</dbReference>
<organism evidence="4 5">
    <name type="scientific">Periconia digitata</name>
    <dbReference type="NCBI Taxonomy" id="1303443"/>
    <lineage>
        <taxon>Eukaryota</taxon>
        <taxon>Fungi</taxon>
        <taxon>Dikarya</taxon>
        <taxon>Ascomycota</taxon>
        <taxon>Pezizomycotina</taxon>
        <taxon>Dothideomycetes</taxon>
        <taxon>Pleosporomycetidae</taxon>
        <taxon>Pleosporales</taxon>
        <taxon>Massarineae</taxon>
        <taxon>Periconiaceae</taxon>
        <taxon>Periconia</taxon>
    </lineage>
</organism>
<comment type="caution">
    <text evidence="4">The sequence shown here is derived from an EMBL/GenBank/DDBJ whole genome shotgun (WGS) entry which is preliminary data.</text>
</comment>
<accession>A0A9W4XHF1</accession>
<dbReference type="CDD" id="cd00590">
    <property type="entry name" value="RRM_SF"/>
    <property type="match status" value="1"/>
</dbReference>
<dbReference type="Pfam" id="PF00076">
    <property type="entry name" value="RRM_1"/>
    <property type="match status" value="1"/>
</dbReference>
<feature type="region of interest" description="Disordered" evidence="2">
    <location>
        <begin position="114"/>
        <end position="142"/>
    </location>
</feature>
<feature type="region of interest" description="Disordered" evidence="2">
    <location>
        <begin position="462"/>
        <end position="499"/>
    </location>
</feature>
<dbReference type="PROSITE" id="PS50102">
    <property type="entry name" value="RRM"/>
    <property type="match status" value="1"/>
</dbReference>
<feature type="region of interest" description="Disordered" evidence="2">
    <location>
        <begin position="512"/>
        <end position="536"/>
    </location>
</feature>
<keyword evidence="1" id="KW-0694">RNA-binding</keyword>
<dbReference type="InterPro" id="IPR035979">
    <property type="entry name" value="RBD_domain_sf"/>
</dbReference>
<dbReference type="SMART" id="SM00360">
    <property type="entry name" value="RRM"/>
    <property type="match status" value="2"/>
</dbReference>
<dbReference type="Gene3D" id="3.30.70.330">
    <property type="match status" value="2"/>
</dbReference>
<feature type="compositionally biased region" description="Polar residues" evidence="2">
    <location>
        <begin position="114"/>
        <end position="124"/>
    </location>
</feature>
<dbReference type="EMBL" id="CAOQHR010000003">
    <property type="protein sequence ID" value="CAI6332048.1"/>
    <property type="molecule type" value="Genomic_DNA"/>
</dbReference>
<name>A0A9W4XHF1_9PLEO</name>
<dbReference type="OrthoDB" id="5382468at2759"/>
<dbReference type="AlphaFoldDB" id="A0A9W4XHF1"/>
<proteinExistence type="predicted"/>
<keyword evidence="5" id="KW-1185">Reference proteome</keyword>
<evidence type="ECO:0000259" key="3">
    <source>
        <dbReference type="PROSITE" id="PS50102"/>
    </source>
</evidence>
<evidence type="ECO:0000256" key="1">
    <source>
        <dbReference type="PROSITE-ProRule" id="PRU00176"/>
    </source>
</evidence>
<dbReference type="Proteomes" id="UP001152607">
    <property type="component" value="Unassembled WGS sequence"/>
</dbReference>
<evidence type="ECO:0000313" key="5">
    <source>
        <dbReference type="Proteomes" id="UP001152607"/>
    </source>
</evidence>
<feature type="domain" description="RRM" evidence="3">
    <location>
        <begin position="212"/>
        <end position="289"/>
    </location>
</feature>
<feature type="region of interest" description="Disordered" evidence="2">
    <location>
        <begin position="183"/>
        <end position="204"/>
    </location>
</feature>
<dbReference type="InterPro" id="IPR000504">
    <property type="entry name" value="RRM_dom"/>
</dbReference>
<feature type="compositionally biased region" description="Polar residues" evidence="2">
    <location>
        <begin position="462"/>
        <end position="476"/>
    </location>
</feature>
<reference evidence="4" key="1">
    <citation type="submission" date="2023-01" db="EMBL/GenBank/DDBJ databases">
        <authorList>
            <person name="Van Ghelder C."/>
            <person name="Rancurel C."/>
        </authorList>
    </citation>
    <scope>NUCLEOTIDE SEQUENCE</scope>
    <source>
        <strain evidence="4">CNCM I-4278</strain>
    </source>
</reference>
<dbReference type="SUPFAM" id="SSF54928">
    <property type="entry name" value="RNA-binding domain, RBD"/>
    <property type="match status" value="2"/>
</dbReference>
<gene>
    <name evidence="4" type="ORF">PDIGIT_LOCUS5077</name>
</gene>
<evidence type="ECO:0000256" key="2">
    <source>
        <dbReference type="SAM" id="MobiDB-lite"/>
    </source>
</evidence>
<protein>
    <recommendedName>
        <fullName evidence="3">RRM domain-containing protein</fullName>
    </recommendedName>
</protein>